<dbReference type="Gene3D" id="2.120.10.80">
    <property type="entry name" value="Kelch-type beta propeller"/>
    <property type="match status" value="1"/>
</dbReference>
<dbReference type="EMBL" id="KB870809">
    <property type="protein sequence ID" value="EOA26143.1"/>
    <property type="molecule type" value="Genomic_DNA"/>
</dbReference>
<dbReference type="InterPro" id="IPR015915">
    <property type="entry name" value="Kelch-typ_b-propeller"/>
</dbReference>
<dbReference type="CDD" id="cd22152">
    <property type="entry name" value="F-box_AtAFR-like"/>
    <property type="match status" value="1"/>
</dbReference>
<dbReference type="InterPro" id="IPR001810">
    <property type="entry name" value="F-box_dom"/>
</dbReference>
<dbReference type="Pfam" id="PF25210">
    <property type="entry name" value="Kelch_FKB95"/>
    <property type="match status" value="1"/>
</dbReference>
<accession>R0HQB2</accession>
<dbReference type="InterPro" id="IPR036047">
    <property type="entry name" value="F-box-like_dom_sf"/>
</dbReference>
<dbReference type="InterPro" id="IPR050354">
    <property type="entry name" value="F-box/kelch-repeat_ARATH"/>
</dbReference>
<dbReference type="Proteomes" id="UP000029121">
    <property type="component" value="Unassembled WGS sequence"/>
</dbReference>
<name>R0HQB2_9BRAS</name>
<dbReference type="InterPro" id="IPR057499">
    <property type="entry name" value="Kelch_FKB95"/>
</dbReference>
<dbReference type="SUPFAM" id="SSF81383">
    <property type="entry name" value="F-box domain"/>
    <property type="match status" value="1"/>
</dbReference>
<evidence type="ECO:0000259" key="1">
    <source>
        <dbReference type="SMART" id="SM00256"/>
    </source>
</evidence>
<dbReference type="AlphaFoldDB" id="R0HQB2"/>
<dbReference type="KEGG" id="crb:17886693"/>
<feature type="domain" description="F-box" evidence="1">
    <location>
        <begin position="19"/>
        <end position="59"/>
    </location>
</feature>
<proteinExistence type="predicted"/>
<protein>
    <recommendedName>
        <fullName evidence="1">F-box domain-containing protein</fullName>
    </recommendedName>
</protein>
<dbReference type="PANTHER" id="PTHR24414">
    <property type="entry name" value="F-BOX/KELCH-REPEAT PROTEIN SKIP4"/>
    <property type="match status" value="1"/>
</dbReference>
<dbReference type="SMART" id="SM00612">
    <property type="entry name" value="Kelch"/>
    <property type="match status" value="2"/>
</dbReference>
<dbReference type="OrthoDB" id="1067512at2759"/>
<reference evidence="3" key="1">
    <citation type="journal article" date="2013" name="Nat. Genet.">
        <title>The Capsella rubella genome and the genomic consequences of rapid mating system evolution.</title>
        <authorList>
            <person name="Slotte T."/>
            <person name="Hazzouri K.M."/>
            <person name="Agren J.A."/>
            <person name="Koenig D."/>
            <person name="Maumus F."/>
            <person name="Guo Y.L."/>
            <person name="Steige K."/>
            <person name="Platts A.E."/>
            <person name="Escobar J.S."/>
            <person name="Newman L.K."/>
            <person name="Wang W."/>
            <person name="Mandakova T."/>
            <person name="Vello E."/>
            <person name="Smith L.M."/>
            <person name="Henz S.R."/>
            <person name="Steffen J."/>
            <person name="Takuno S."/>
            <person name="Brandvain Y."/>
            <person name="Coop G."/>
            <person name="Andolfatto P."/>
            <person name="Hu T.T."/>
            <person name="Blanchette M."/>
            <person name="Clark R.M."/>
            <person name="Quesneville H."/>
            <person name="Nordborg M."/>
            <person name="Gaut B.S."/>
            <person name="Lysak M.A."/>
            <person name="Jenkins J."/>
            <person name="Grimwood J."/>
            <person name="Chapman J."/>
            <person name="Prochnik S."/>
            <person name="Shu S."/>
            <person name="Rokhsar D."/>
            <person name="Schmutz J."/>
            <person name="Weigel D."/>
            <person name="Wright S.I."/>
        </authorList>
    </citation>
    <scope>NUCLEOTIDE SEQUENCE [LARGE SCALE GENOMIC DNA]</scope>
    <source>
        <strain evidence="3">cv. Monte Gargano</strain>
    </source>
</reference>
<gene>
    <name evidence="2" type="ORF">CARUB_v10019577mg</name>
</gene>
<keyword evidence="3" id="KW-1185">Reference proteome</keyword>
<dbReference type="InterPro" id="IPR006652">
    <property type="entry name" value="Kelch_1"/>
</dbReference>
<dbReference type="Pfam" id="PF00646">
    <property type="entry name" value="F-box"/>
    <property type="match status" value="1"/>
</dbReference>
<dbReference type="PANTHER" id="PTHR24414:SF99">
    <property type="entry name" value="F-BOX DOMAIN-CONTAINING PROTEIN"/>
    <property type="match status" value="1"/>
</dbReference>
<organism evidence="2 3">
    <name type="scientific">Capsella rubella</name>
    <dbReference type="NCBI Taxonomy" id="81985"/>
    <lineage>
        <taxon>Eukaryota</taxon>
        <taxon>Viridiplantae</taxon>
        <taxon>Streptophyta</taxon>
        <taxon>Embryophyta</taxon>
        <taxon>Tracheophyta</taxon>
        <taxon>Spermatophyta</taxon>
        <taxon>Magnoliopsida</taxon>
        <taxon>eudicotyledons</taxon>
        <taxon>Gunneridae</taxon>
        <taxon>Pentapetalae</taxon>
        <taxon>rosids</taxon>
        <taxon>malvids</taxon>
        <taxon>Brassicales</taxon>
        <taxon>Brassicaceae</taxon>
        <taxon>Camelineae</taxon>
        <taxon>Capsella</taxon>
    </lineage>
</organism>
<evidence type="ECO:0000313" key="2">
    <source>
        <dbReference type="EMBL" id="EOA26143.1"/>
    </source>
</evidence>
<evidence type="ECO:0000313" key="3">
    <source>
        <dbReference type="Proteomes" id="UP000029121"/>
    </source>
</evidence>
<dbReference type="eggNOG" id="KOG1072">
    <property type="taxonomic scope" value="Eukaryota"/>
</dbReference>
<dbReference type="SMART" id="SM00256">
    <property type="entry name" value="FBOX"/>
    <property type="match status" value="1"/>
</dbReference>
<sequence length="349" mass="39715">MCSTSSPAKEAPSTLFSSLPDDIVISVLARVPRRYHPILSCVSNKLRSLVSCSELHKTRSLLGKNCFYVCFENLFDPSKIYHRWFTLTEDRRLVSIPFPSPPEPHSGALMVGHDIYFVGGYFNHPTRSMWILDSRSGKFRQGPRSLVATRNAAVGVVDDKIYVSGGVSEAEEIQAQLFDLKTQTWHVAANPTYRLQNCGMSVVSLSLDKKIYVRKFAYVMAYDTRDGKVDHIKLPYEELSSRDVCLIDNVLYVHYEDDGLMWCNPKTKEWRVVCGLELNKAFFCLAMAEYNGKLAFLWQKVKKQDKEIWCTMIALCSSGLEIQGRVEWSNYVGSVPPHNDFLHCLGRTD</sequence>
<dbReference type="SUPFAM" id="SSF117281">
    <property type="entry name" value="Kelch motif"/>
    <property type="match status" value="1"/>
</dbReference>